<evidence type="ECO:0000256" key="6">
    <source>
        <dbReference type="ARBA" id="ARBA00022833"/>
    </source>
</evidence>
<keyword evidence="5" id="KW-0378">Hydrolase</keyword>
<dbReference type="InterPro" id="IPR032109">
    <property type="entry name" value="Big_3_5"/>
</dbReference>
<dbReference type="Gene3D" id="3.10.170.10">
    <property type="match status" value="1"/>
</dbReference>
<evidence type="ECO:0008006" key="17">
    <source>
        <dbReference type="Google" id="ProtNLM"/>
    </source>
</evidence>
<comment type="similarity">
    <text evidence="1">Belongs to the peptidase M4 family.</text>
</comment>
<evidence type="ECO:0000256" key="9">
    <source>
        <dbReference type="SAM" id="MobiDB-lite"/>
    </source>
</evidence>
<evidence type="ECO:0000256" key="2">
    <source>
        <dbReference type="ARBA" id="ARBA00022670"/>
    </source>
</evidence>
<keyword evidence="4" id="KW-0732">Signal</keyword>
<gene>
    <name evidence="15" type="ORF">EXE59_16860</name>
</gene>
<feature type="region of interest" description="Disordered" evidence="9">
    <location>
        <begin position="528"/>
        <end position="548"/>
    </location>
</feature>
<evidence type="ECO:0000259" key="13">
    <source>
        <dbReference type="Pfam" id="PF07504"/>
    </source>
</evidence>
<protein>
    <recommendedName>
        <fullName evidence="17">M4 family peptidase</fullName>
    </recommendedName>
</protein>
<dbReference type="Gene3D" id="3.50.30.30">
    <property type="match status" value="1"/>
</dbReference>
<dbReference type="InterPro" id="IPR003137">
    <property type="entry name" value="PA_domain"/>
</dbReference>
<dbReference type="SUPFAM" id="SSF55486">
    <property type="entry name" value="Metalloproteases ('zincins'), catalytic domain"/>
    <property type="match status" value="2"/>
</dbReference>
<dbReference type="InterPro" id="IPR027268">
    <property type="entry name" value="Peptidase_M4/M1_CTD_sf"/>
</dbReference>
<sequence>MPTSPQRAQNLARVRVARDKLSGEPSFDTESVLKVTQSTRDGPECGARGNFVKHVNRGQGITLGLALIAAGLAAPPVLGASAAPAPNADRSAIAKIRDAASGAVAVRAHPATGEVGFVRAEGAKGDLLPGVAADGRQGAIQKAGAYVSQHGAAFGARADELRRSEVHADRAGWSITFSQSYKGVPVFAGELKAHVDRQGDLTSVNGFVAPDLSLDVTPGLSKSQAADRALTAVKAKPSGHEDGGPAGYRNGLTVRDAELTIYRTGSPRGIDGEARLAWAVEVWNKSSVRETLILDADTGKALNRWSMMAHALDRELYEAYVDDNGTPDDPDDDFVGGLDEPVYTEGDAFPGTLNEDQQNEVLGTSESYWMFRNTFGYNSWDGNGGKMRVVNNDPRISCPNANWNGYSTNYCNGVTGDDTVAHEWGHAYTESTSGLIYQWQAGAMNEAYSDIWGETVDMLNDRQNEGGETPADTVYRTPGLCSDYTRSGITMEITSPAGAAGDCTAAPASFGPVFGQTPVTASVVVGDDPATGTAPDGTPDTSPTNGCQPFTNGGEIDGSWVYVDRGTCTFAVKAANAEAAGAEGIVVGDSVSGRAPISMSGSAEIYGVMVTLEDGARFKAADPTPVGIEIAAVPAETDESYRWLSGESDPAFGGAIRDMWSPTCYGDPGKVSDEEYHCTEDDAGGVHSNSGVVNRTFALLVDGMDGQGTGIGLDKAAWLFWHTQINYLTPTSYFPDLADGLEASCAALTGVSFEQVTLGDPQDPDGSDGGVTEPELVEGGMTADDCAMLEDVIAETELRTDPAAQCAWEPLLEQGAPSLSCGPGTTTTTVFSEDFEDGLTGWTQDEELGFPQATGIAWEASTDAPERAGGVAYGPDPVIGTCSGGAGDITSRNGLITPSITVPTGSISPRMSFDHYVATEATWDGGNVKASVNGGAFTLVPEGAYLFNAPGGELDAGAGPMGGEPAWTGTDGGQLDGSWGTTVIDLAKVASPGASVKFRFDMGRDGCNGVDGWYVDNVKVQVCQAGTPPTTPPTPGSVDSETKAKVKPAKPRFKQDFKVIVKVTADGVTPTGRVKVRIDGKLVRTKRLDDGRIVLKVTKNLTVGKHRLVARYLGSDTVEASRDKVRFRVVRRS</sequence>
<evidence type="ECO:0000259" key="14">
    <source>
        <dbReference type="Pfam" id="PF16640"/>
    </source>
</evidence>
<reference evidence="15 16" key="1">
    <citation type="submission" date="2019-04" db="EMBL/GenBank/DDBJ databases">
        <title>Three New Species of Nocardioides, Nocardioides euryhalodurans sp. nov., Nocardioides seonyuensis sp. nov. and Nocardioides eburneoflavus sp. nov. Isolated from Soil.</title>
        <authorList>
            <person name="Roh S.G."/>
            <person name="Lee C."/>
            <person name="Kim M.-K."/>
            <person name="Kim S.B."/>
        </authorList>
    </citation>
    <scope>NUCLEOTIDE SEQUENCE [LARGE SCALE GENOMIC DNA]</scope>
    <source>
        <strain evidence="15 16">MMS17-SY213</strain>
    </source>
</reference>
<dbReference type="GO" id="GO:0046872">
    <property type="term" value="F:metal ion binding"/>
    <property type="evidence" value="ECO:0007669"/>
    <property type="project" value="UniProtKB-KW"/>
</dbReference>
<dbReference type="SUPFAM" id="SSF52025">
    <property type="entry name" value="PA domain"/>
    <property type="match status" value="1"/>
</dbReference>
<organism evidence="15 16">
    <name type="scientific">Nocardioides eburneiflavus</name>
    <dbReference type="NCBI Taxonomy" id="2518372"/>
    <lineage>
        <taxon>Bacteria</taxon>
        <taxon>Bacillati</taxon>
        <taxon>Actinomycetota</taxon>
        <taxon>Actinomycetes</taxon>
        <taxon>Propionibacteriales</taxon>
        <taxon>Nocardioidaceae</taxon>
        <taxon>Nocardioides</taxon>
    </lineage>
</organism>
<evidence type="ECO:0000259" key="11">
    <source>
        <dbReference type="Pfam" id="PF02225"/>
    </source>
</evidence>
<feature type="domain" description="Peptidase M4 C-terminal" evidence="12">
    <location>
        <begin position="638"/>
        <end position="751"/>
    </location>
</feature>
<dbReference type="InterPro" id="IPR013856">
    <property type="entry name" value="Peptidase_M4_domain"/>
</dbReference>
<evidence type="ECO:0000256" key="7">
    <source>
        <dbReference type="ARBA" id="ARBA00023049"/>
    </source>
</evidence>
<dbReference type="Pfam" id="PF07504">
    <property type="entry name" value="FTP"/>
    <property type="match status" value="1"/>
</dbReference>
<evidence type="ECO:0000256" key="8">
    <source>
        <dbReference type="PIRSR" id="PIRSR623612-1"/>
    </source>
</evidence>
<dbReference type="AlphaFoldDB" id="A0A4Z1CGB2"/>
<name>A0A4Z1CGB2_9ACTN</name>
<evidence type="ECO:0000256" key="5">
    <source>
        <dbReference type="ARBA" id="ARBA00022801"/>
    </source>
</evidence>
<dbReference type="GO" id="GO:0004222">
    <property type="term" value="F:metalloendopeptidase activity"/>
    <property type="evidence" value="ECO:0007669"/>
    <property type="project" value="InterPro"/>
</dbReference>
<dbReference type="InterPro" id="IPR011096">
    <property type="entry name" value="FTP_domain"/>
</dbReference>
<dbReference type="GO" id="GO:0006508">
    <property type="term" value="P:proteolysis"/>
    <property type="evidence" value="ECO:0007669"/>
    <property type="project" value="UniProtKB-KW"/>
</dbReference>
<keyword evidence="7" id="KW-0482">Metalloprotease</keyword>
<dbReference type="Pfam" id="PF02868">
    <property type="entry name" value="Peptidase_M4_C"/>
    <property type="match status" value="1"/>
</dbReference>
<dbReference type="InterPro" id="IPR046450">
    <property type="entry name" value="PA_dom_sf"/>
</dbReference>
<dbReference type="InterPro" id="IPR023612">
    <property type="entry name" value="Peptidase_M4"/>
</dbReference>
<evidence type="ECO:0000313" key="16">
    <source>
        <dbReference type="Proteomes" id="UP000297496"/>
    </source>
</evidence>
<dbReference type="PANTHER" id="PTHR33794:SF1">
    <property type="entry name" value="BACILLOLYSIN"/>
    <property type="match status" value="1"/>
</dbReference>
<dbReference type="InterPro" id="IPR050728">
    <property type="entry name" value="Zinc_Metalloprotease_M4"/>
</dbReference>
<feature type="domain" description="Bacterial Ig-like" evidence="14">
    <location>
        <begin position="1047"/>
        <end position="1126"/>
    </location>
</feature>
<dbReference type="Gene3D" id="3.10.450.490">
    <property type="match status" value="1"/>
</dbReference>
<comment type="caution">
    <text evidence="15">The sequence shown here is derived from an EMBL/GenBank/DDBJ whole genome shotgun (WGS) entry which is preliminary data.</text>
</comment>
<dbReference type="Gene3D" id="2.60.120.200">
    <property type="match status" value="1"/>
</dbReference>
<proteinExistence type="inferred from homology"/>
<evidence type="ECO:0000256" key="3">
    <source>
        <dbReference type="ARBA" id="ARBA00022723"/>
    </source>
</evidence>
<dbReference type="Pfam" id="PF16640">
    <property type="entry name" value="Big_3_5"/>
    <property type="match status" value="1"/>
</dbReference>
<feature type="domain" description="FTP" evidence="13">
    <location>
        <begin position="160"/>
        <end position="206"/>
    </location>
</feature>
<evidence type="ECO:0000313" key="15">
    <source>
        <dbReference type="EMBL" id="TGN65445.1"/>
    </source>
</evidence>
<dbReference type="Gene3D" id="2.60.40.10">
    <property type="entry name" value="Immunoglobulins"/>
    <property type="match status" value="1"/>
</dbReference>
<evidence type="ECO:0000256" key="1">
    <source>
        <dbReference type="ARBA" id="ARBA00009388"/>
    </source>
</evidence>
<feature type="active site" description="Proton donor" evidence="8">
    <location>
        <position position="687"/>
    </location>
</feature>
<keyword evidence="6" id="KW-0862">Zinc</keyword>
<keyword evidence="2" id="KW-0645">Protease</keyword>
<feature type="active site" evidence="8">
    <location>
        <position position="423"/>
    </location>
</feature>
<keyword evidence="16" id="KW-1185">Reference proteome</keyword>
<dbReference type="OrthoDB" id="291295at2"/>
<dbReference type="GO" id="GO:0005975">
    <property type="term" value="P:carbohydrate metabolic process"/>
    <property type="evidence" value="ECO:0007669"/>
    <property type="project" value="UniProtKB-ARBA"/>
</dbReference>
<evidence type="ECO:0000259" key="10">
    <source>
        <dbReference type="Pfam" id="PF01447"/>
    </source>
</evidence>
<feature type="domain" description="PA" evidence="11">
    <location>
        <begin position="520"/>
        <end position="616"/>
    </location>
</feature>
<dbReference type="Pfam" id="PF02225">
    <property type="entry name" value="PA"/>
    <property type="match status" value="1"/>
</dbReference>
<dbReference type="EMBL" id="SRRO01000001">
    <property type="protein sequence ID" value="TGN65445.1"/>
    <property type="molecule type" value="Genomic_DNA"/>
</dbReference>
<feature type="compositionally biased region" description="Polar residues" evidence="9">
    <location>
        <begin position="539"/>
        <end position="548"/>
    </location>
</feature>
<feature type="region of interest" description="Disordered" evidence="9">
    <location>
        <begin position="756"/>
        <end position="775"/>
    </location>
</feature>
<evidence type="ECO:0000259" key="12">
    <source>
        <dbReference type="Pfam" id="PF02868"/>
    </source>
</evidence>
<evidence type="ECO:0000256" key="4">
    <source>
        <dbReference type="ARBA" id="ARBA00022729"/>
    </source>
</evidence>
<feature type="domain" description="Peptidase M4" evidence="10">
    <location>
        <begin position="363"/>
        <end position="430"/>
    </location>
</feature>
<dbReference type="Gene3D" id="1.10.390.10">
    <property type="entry name" value="Neutral Protease Domain 2"/>
    <property type="match status" value="2"/>
</dbReference>
<keyword evidence="3" id="KW-0479">Metal-binding</keyword>
<dbReference type="PANTHER" id="PTHR33794">
    <property type="entry name" value="BACILLOLYSIN"/>
    <property type="match status" value="1"/>
</dbReference>
<dbReference type="InterPro" id="IPR013783">
    <property type="entry name" value="Ig-like_fold"/>
</dbReference>
<dbReference type="InterPro" id="IPR001570">
    <property type="entry name" value="Peptidase_M4_C_domain"/>
</dbReference>
<dbReference type="PRINTS" id="PR00730">
    <property type="entry name" value="THERMOLYSIN"/>
</dbReference>
<accession>A0A4Z1CGB2</accession>
<dbReference type="Proteomes" id="UP000297496">
    <property type="component" value="Unassembled WGS sequence"/>
</dbReference>
<dbReference type="Pfam" id="PF01447">
    <property type="entry name" value="Peptidase_M4"/>
    <property type="match status" value="1"/>
</dbReference>